<proteinExistence type="predicted"/>
<dbReference type="InterPro" id="IPR058148">
    <property type="entry name" value="M949_RS01915-like_dom"/>
</dbReference>
<evidence type="ECO:0000313" key="2">
    <source>
        <dbReference type="EMBL" id="NHZ79644.1"/>
    </source>
</evidence>
<evidence type="ECO:0000313" key="3">
    <source>
        <dbReference type="Proteomes" id="UP000621455"/>
    </source>
</evidence>
<feature type="region of interest" description="Disordered" evidence="1">
    <location>
        <begin position="1"/>
        <end position="24"/>
    </location>
</feature>
<protein>
    <submittedName>
        <fullName evidence="2">Uncharacterized protein</fullName>
    </submittedName>
</protein>
<evidence type="ECO:0000256" key="1">
    <source>
        <dbReference type="SAM" id="MobiDB-lite"/>
    </source>
</evidence>
<dbReference type="Proteomes" id="UP000621455">
    <property type="component" value="Unassembled WGS sequence"/>
</dbReference>
<sequence>MTEPIRRHAMCPPGRKAQTQQGTIKRSPASQSWFLALCLSLAGAAAPQAVHAAAGAVQTFPVAPGFLASEHLPSRGTLVKAKRIVDRAGEHLLVVTLRSGPSTAANATPGAVERFELYAVLYTHKDKDKAWTQTWIIQDHVDCPGLDSGAEFFPEYITVTDLDKNSLAEVTVPYKMSCGGGVDASELKIILRQGEQKLALRGTTLRNTNVSAPYGGEMRFDQALSLKENAVFKAHLKFVRDKVYVED</sequence>
<reference evidence="2 3" key="1">
    <citation type="submission" date="2019-10" db="EMBL/GenBank/DDBJ databases">
        <title>Taxonomy of Antarctic Massilia spp.: description of Massilia rubra sp. nov., Massilia aquatica sp. nov., Massilia mucilaginosa sp. nov., Massilia frigida sp. nov. isolated from streams, lakes and regoliths.</title>
        <authorList>
            <person name="Holochova P."/>
            <person name="Sedlacek I."/>
            <person name="Kralova S."/>
            <person name="Maslanova I."/>
            <person name="Busse H.-J."/>
            <person name="Stankova E."/>
            <person name="Vrbovska V."/>
            <person name="Kovarovic V."/>
            <person name="Bartak M."/>
            <person name="Svec P."/>
            <person name="Pantucek R."/>
        </authorList>
    </citation>
    <scope>NUCLEOTIDE SEQUENCE [LARGE SCALE GENOMIC DNA]</scope>
    <source>
        <strain evidence="2 3">CCM 8695</strain>
    </source>
</reference>
<gene>
    <name evidence="2" type="ORF">F2P44_10190</name>
</gene>
<name>A0ABX0N2Y9_9BURK</name>
<comment type="caution">
    <text evidence="2">The sequence shown here is derived from an EMBL/GenBank/DDBJ whole genome shotgun (WGS) entry which is preliminary data.</text>
</comment>
<accession>A0ABX0N2Y9</accession>
<dbReference type="NCBIfam" id="NF046077">
    <property type="entry name" value="LPS_M949_RS01915"/>
    <property type="match status" value="1"/>
</dbReference>
<organism evidence="2 3">
    <name type="scientific">Massilia frigida</name>
    <dbReference type="NCBI Taxonomy" id="2609281"/>
    <lineage>
        <taxon>Bacteria</taxon>
        <taxon>Pseudomonadati</taxon>
        <taxon>Pseudomonadota</taxon>
        <taxon>Betaproteobacteria</taxon>
        <taxon>Burkholderiales</taxon>
        <taxon>Oxalobacteraceae</taxon>
        <taxon>Telluria group</taxon>
        <taxon>Massilia</taxon>
    </lineage>
</organism>
<keyword evidence="3" id="KW-1185">Reference proteome</keyword>
<dbReference type="EMBL" id="WHJG01000008">
    <property type="protein sequence ID" value="NHZ79644.1"/>
    <property type="molecule type" value="Genomic_DNA"/>
</dbReference>